<evidence type="ECO:0000256" key="1">
    <source>
        <dbReference type="ARBA" id="ARBA00006082"/>
    </source>
</evidence>
<dbReference type="SUPFAM" id="SSF118116">
    <property type="entry name" value="DNA mismatch repair protein MutL"/>
    <property type="match status" value="1"/>
</dbReference>
<keyword evidence="8" id="KW-0378">Hydrolase</keyword>
<protein>
    <recommendedName>
        <fullName evidence="4">DNA mismatch repair protein MutL</fullName>
    </recommendedName>
</protein>
<dbReference type="Gene3D" id="3.30.230.10">
    <property type="match status" value="1"/>
</dbReference>
<evidence type="ECO:0000259" key="7">
    <source>
        <dbReference type="SMART" id="SM01340"/>
    </source>
</evidence>
<dbReference type="Gene3D" id="3.30.1370.100">
    <property type="entry name" value="MutL, C-terminal domain, regulatory subdomain"/>
    <property type="match status" value="1"/>
</dbReference>
<comment type="similarity">
    <text evidence="1 4">Belongs to the DNA mismatch repair MutL/HexB family.</text>
</comment>
<dbReference type="InterPro" id="IPR037198">
    <property type="entry name" value="MutL_C_sf"/>
</dbReference>
<evidence type="ECO:0000256" key="3">
    <source>
        <dbReference type="ARBA" id="ARBA00023204"/>
    </source>
</evidence>
<dbReference type="NCBIfam" id="TIGR00585">
    <property type="entry name" value="mutl"/>
    <property type="match status" value="1"/>
</dbReference>
<dbReference type="SMART" id="SM01340">
    <property type="entry name" value="DNA_mis_repair"/>
    <property type="match status" value="1"/>
</dbReference>
<dbReference type="SUPFAM" id="SSF54211">
    <property type="entry name" value="Ribosomal protein S5 domain 2-like"/>
    <property type="match status" value="1"/>
</dbReference>
<keyword evidence="8" id="KW-0540">Nuclease</keyword>
<sequence>MGKIQVMPKVMADQIAAGEVVARPASCVKELVENSLDAGATRIEVSLAEGGIACVTVTDDGEGMSPEDALLAFHRHATSKVREPRDLARIRTLGFRGEALAAIASVARVRLITRARGEESGVLVRVEGGEMHPPEPIGAPFGTTLEVRDLFFNTPARLKYLRSPQTEQARSLEVVQRESLAHPEVAFVCKTERQVLFQTPGRGDAREVWAALYGVGEARMLLEIEGAAGDCALRGYVGRPTQARSSRQHGYLFINGRPVRNPALQQAVERAYGERLMVGRYPVYALYLEMDPALIDPNVHPQKWEVRLSEERDICALVESAVRAALDSAMLTAAPRVRTSPRLGSPVPLPLPGEPERLQSAPQDSPPAARRDESSYRPARKMPLGQGAGPDVAPKEAWASALAVRESRESAGAPEGGAEIEPKADDADGARDAPQERPADWQLRPIGQALRMYILAEDGNDLYIIDQHAAHERVLYEDLLDAWQRGNVQPMPLLTPLELSLAPSAFEEVMARRDELLALGFEIDPFGAHTAVVRTIPDSWQGLDYAALLRDALDDVASMGPKATARDIMHRLATRACKAAIKAHDTLTLPEMEALCRRLTRARDPYHCPHGRPVFVRMSERDLAKSFRRIV</sequence>
<dbReference type="SMART" id="SM00853">
    <property type="entry name" value="MutL_C"/>
    <property type="match status" value="1"/>
</dbReference>
<dbReference type="Gene3D" id="3.30.1540.20">
    <property type="entry name" value="MutL, C-terminal domain, dimerisation subdomain"/>
    <property type="match status" value="1"/>
</dbReference>
<dbReference type="InterPro" id="IPR002099">
    <property type="entry name" value="MutL/Mlh/PMS"/>
</dbReference>
<dbReference type="Proteomes" id="UP001529245">
    <property type="component" value="Unassembled WGS sequence"/>
</dbReference>
<dbReference type="PANTHER" id="PTHR10073:SF12">
    <property type="entry name" value="DNA MISMATCH REPAIR PROTEIN MLH1"/>
    <property type="match status" value="1"/>
</dbReference>
<dbReference type="GO" id="GO:0004519">
    <property type="term" value="F:endonuclease activity"/>
    <property type="evidence" value="ECO:0007669"/>
    <property type="project" value="UniProtKB-KW"/>
</dbReference>
<comment type="function">
    <text evidence="4">This protein is involved in the repair of mismatches in DNA. It is required for dam-dependent methyl-directed DNA mismatch repair. May act as a 'molecular matchmaker', a protein that promotes the formation of a stable complex between two or more DNA-binding proteins in an ATP-dependent manner without itself being part of a final effector complex.</text>
</comment>
<dbReference type="PANTHER" id="PTHR10073">
    <property type="entry name" value="DNA MISMATCH REPAIR PROTEIN MLH, PMS, MUTL"/>
    <property type="match status" value="1"/>
</dbReference>
<feature type="compositionally biased region" description="Basic and acidic residues" evidence="5">
    <location>
        <begin position="420"/>
        <end position="439"/>
    </location>
</feature>
<gene>
    <name evidence="4 8" type="primary">mutL</name>
    <name evidence="8" type="ORF">QID03_03070</name>
</gene>
<dbReference type="PROSITE" id="PS00058">
    <property type="entry name" value="DNA_MISMATCH_REPAIR_1"/>
    <property type="match status" value="1"/>
</dbReference>
<proteinExistence type="inferred from homology"/>
<dbReference type="InterPro" id="IPR036890">
    <property type="entry name" value="HATPase_C_sf"/>
</dbReference>
<dbReference type="RefSeq" id="WP_283202730.1">
    <property type="nucleotide sequence ID" value="NZ_JASGCB010000003.1"/>
</dbReference>
<reference evidence="8 9" key="1">
    <citation type="submission" date="2023-04" db="EMBL/GenBank/DDBJ databases">
        <title>A. sendaiensis sub sp. chiapanensis a novel subspecie with specific adaptation in bacterial cell wall isolated from an active volcano.</title>
        <authorList>
            <person name="Alvarez Gutierrez P.E."/>
            <person name="Ortiz Cortes L.Y."/>
        </authorList>
    </citation>
    <scope>NUCLEOTIDE SEQUENCE [LARGE SCALE GENOMIC DNA]</scope>
    <source>
        <strain evidence="8 9">PA2</strain>
    </source>
</reference>
<evidence type="ECO:0000313" key="9">
    <source>
        <dbReference type="Proteomes" id="UP001529245"/>
    </source>
</evidence>
<keyword evidence="3 4" id="KW-0234">DNA repair</keyword>
<dbReference type="InterPro" id="IPR014762">
    <property type="entry name" value="DNA_mismatch_repair_CS"/>
</dbReference>
<dbReference type="EMBL" id="JASGCB010000003">
    <property type="protein sequence ID" value="MDI9259159.1"/>
    <property type="molecule type" value="Genomic_DNA"/>
</dbReference>
<dbReference type="InterPro" id="IPR042120">
    <property type="entry name" value="MutL_C_dimsub"/>
</dbReference>
<feature type="region of interest" description="Disordered" evidence="5">
    <location>
        <begin position="337"/>
        <end position="441"/>
    </location>
</feature>
<evidence type="ECO:0000256" key="4">
    <source>
        <dbReference type="HAMAP-Rule" id="MF_00149"/>
    </source>
</evidence>
<keyword evidence="9" id="KW-1185">Reference proteome</keyword>
<evidence type="ECO:0000256" key="2">
    <source>
        <dbReference type="ARBA" id="ARBA00022763"/>
    </source>
</evidence>
<dbReference type="Pfam" id="PF13589">
    <property type="entry name" value="HATPase_c_3"/>
    <property type="match status" value="1"/>
</dbReference>
<dbReference type="InterPro" id="IPR038973">
    <property type="entry name" value="MutL/Mlh/Pms-like"/>
</dbReference>
<keyword evidence="8" id="KW-0255">Endonuclease</keyword>
<name>A0ABT6XX21_ALISE</name>
<dbReference type="HAMAP" id="MF_00149">
    <property type="entry name" value="DNA_mis_repair"/>
    <property type="match status" value="1"/>
</dbReference>
<dbReference type="InterPro" id="IPR020568">
    <property type="entry name" value="Ribosomal_Su5_D2-typ_SF"/>
</dbReference>
<feature type="domain" description="DNA mismatch repair protein S5" evidence="7">
    <location>
        <begin position="209"/>
        <end position="327"/>
    </location>
</feature>
<evidence type="ECO:0000256" key="5">
    <source>
        <dbReference type="SAM" id="MobiDB-lite"/>
    </source>
</evidence>
<organism evidence="8 9">
    <name type="scientific">Alicyclobacillus sendaiensis PA2</name>
    <dbReference type="NCBI Taxonomy" id="3029425"/>
    <lineage>
        <taxon>Bacteria</taxon>
        <taxon>Bacillati</taxon>
        <taxon>Bacillota</taxon>
        <taxon>Bacilli</taxon>
        <taxon>Bacillales</taxon>
        <taxon>Alicyclobacillaceae</taxon>
        <taxon>Alicyclobacillus</taxon>
    </lineage>
</organism>
<dbReference type="SUPFAM" id="SSF55874">
    <property type="entry name" value="ATPase domain of HSP90 chaperone/DNA topoisomerase II/histidine kinase"/>
    <property type="match status" value="1"/>
</dbReference>
<keyword evidence="2 4" id="KW-0227">DNA damage</keyword>
<dbReference type="CDD" id="cd00782">
    <property type="entry name" value="MutL_Trans"/>
    <property type="match status" value="1"/>
</dbReference>
<dbReference type="InterPro" id="IPR013507">
    <property type="entry name" value="DNA_mismatch_S5_2-like"/>
</dbReference>
<dbReference type="CDD" id="cd16926">
    <property type="entry name" value="HATPase_MutL-MLH-PMS-like"/>
    <property type="match status" value="1"/>
</dbReference>
<dbReference type="InterPro" id="IPR020667">
    <property type="entry name" value="DNA_mismatch_repair_MutL"/>
</dbReference>
<feature type="domain" description="MutL C-terminal dimerisation" evidence="6">
    <location>
        <begin position="445"/>
        <end position="587"/>
    </location>
</feature>
<dbReference type="InterPro" id="IPR014721">
    <property type="entry name" value="Ribsml_uS5_D2-typ_fold_subgr"/>
</dbReference>
<evidence type="ECO:0000313" key="8">
    <source>
        <dbReference type="EMBL" id="MDI9259159.1"/>
    </source>
</evidence>
<dbReference type="InterPro" id="IPR042121">
    <property type="entry name" value="MutL_C_regsub"/>
</dbReference>
<comment type="caution">
    <text evidence="8">The sequence shown here is derived from an EMBL/GenBank/DDBJ whole genome shotgun (WGS) entry which is preliminary data.</text>
</comment>
<dbReference type="Gene3D" id="3.30.565.10">
    <property type="entry name" value="Histidine kinase-like ATPase, C-terminal domain"/>
    <property type="match status" value="1"/>
</dbReference>
<dbReference type="InterPro" id="IPR014790">
    <property type="entry name" value="MutL_C"/>
</dbReference>
<dbReference type="Pfam" id="PF01119">
    <property type="entry name" value="DNA_mis_repair"/>
    <property type="match status" value="1"/>
</dbReference>
<evidence type="ECO:0000259" key="6">
    <source>
        <dbReference type="SMART" id="SM00853"/>
    </source>
</evidence>
<accession>A0ABT6XX21</accession>
<dbReference type="Pfam" id="PF08676">
    <property type="entry name" value="MutL_C"/>
    <property type="match status" value="1"/>
</dbReference>